<sequence length="95" mass="10278">MVKRKSKFAILFAFALIGFVGLSSFVDEGESSAPSACLEVSGTVQNDKISIDDLRCYKTKTGQDEYMGMTTKCLSSFGNTCNQVTCSKTGCYTTN</sequence>
<evidence type="ECO:0000313" key="3">
    <source>
        <dbReference type="Proteomes" id="UP000192796"/>
    </source>
</evidence>
<dbReference type="AlphaFoldDB" id="A0A1V9FQ89"/>
<gene>
    <name evidence="2" type="ORF">A3860_33070</name>
</gene>
<reference evidence="2 3" key="1">
    <citation type="submission" date="2016-03" db="EMBL/GenBank/DDBJ databases">
        <title>Niastella vici sp. nov., isolated from farmland soil.</title>
        <authorList>
            <person name="Chen L."/>
            <person name="Wang D."/>
            <person name="Yang S."/>
            <person name="Wang G."/>
        </authorList>
    </citation>
    <scope>NUCLEOTIDE SEQUENCE [LARGE SCALE GENOMIC DNA]</scope>
    <source>
        <strain evidence="2 3">DJ57</strain>
    </source>
</reference>
<name>A0A1V9FQ89_9BACT</name>
<dbReference type="STRING" id="1703345.A3860_33070"/>
<evidence type="ECO:0000256" key="1">
    <source>
        <dbReference type="SAM" id="SignalP"/>
    </source>
</evidence>
<protein>
    <submittedName>
        <fullName evidence="2">Uncharacterized protein</fullName>
    </submittedName>
</protein>
<evidence type="ECO:0000313" key="2">
    <source>
        <dbReference type="EMBL" id="OQP60500.1"/>
    </source>
</evidence>
<feature type="signal peptide" evidence="1">
    <location>
        <begin position="1"/>
        <end position="26"/>
    </location>
</feature>
<dbReference type="Proteomes" id="UP000192796">
    <property type="component" value="Unassembled WGS sequence"/>
</dbReference>
<dbReference type="EMBL" id="LVYD01000061">
    <property type="protein sequence ID" value="OQP60500.1"/>
    <property type="molecule type" value="Genomic_DNA"/>
</dbReference>
<organism evidence="2 3">
    <name type="scientific">Niastella vici</name>
    <dbReference type="NCBI Taxonomy" id="1703345"/>
    <lineage>
        <taxon>Bacteria</taxon>
        <taxon>Pseudomonadati</taxon>
        <taxon>Bacteroidota</taxon>
        <taxon>Chitinophagia</taxon>
        <taxon>Chitinophagales</taxon>
        <taxon>Chitinophagaceae</taxon>
        <taxon>Niastella</taxon>
    </lineage>
</organism>
<feature type="chain" id="PRO_5012347958" evidence="1">
    <location>
        <begin position="27"/>
        <end position="95"/>
    </location>
</feature>
<comment type="caution">
    <text evidence="2">The sequence shown here is derived from an EMBL/GenBank/DDBJ whole genome shotgun (WGS) entry which is preliminary data.</text>
</comment>
<accession>A0A1V9FQ89</accession>
<keyword evidence="3" id="KW-1185">Reference proteome</keyword>
<proteinExistence type="predicted"/>
<keyword evidence="1" id="KW-0732">Signal</keyword>